<accession>A0A246RCT4</accession>
<name>A0A246RCT4_9ACTN</name>
<evidence type="ECO:0000256" key="4">
    <source>
        <dbReference type="ARBA" id="ARBA00023004"/>
    </source>
</evidence>
<dbReference type="GO" id="GO:0004517">
    <property type="term" value="F:nitric-oxide synthase activity"/>
    <property type="evidence" value="ECO:0007669"/>
    <property type="project" value="InterPro"/>
</dbReference>
<evidence type="ECO:0000313" key="6">
    <source>
        <dbReference type="EMBL" id="OWU98708.1"/>
    </source>
</evidence>
<evidence type="ECO:0000256" key="3">
    <source>
        <dbReference type="ARBA" id="ARBA00023002"/>
    </source>
</evidence>
<dbReference type="Gene3D" id="3.90.1230.10">
    <property type="entry name" value="Nitric Oxide Synthase, Chain A, domain 3"/>
    <property type="match status" value="1"/>
</dbReference>
<evidence type="ECO:0000313" key="7">
    <source>
        <dbReference type="Proteomes" id="UP000197174"/>
    </source>
</evidence>
<dbReference type="EMBL" id="MZMV01000087">
    <property type="protein sequence ID" value="OWU98708.1"/>
    <property type="molecule type" value="Genomic_DNA"/>
</dbReference>
<keyword evidence="1" id="KW-0349">Heme</keyword>
<dbReference type="InterPro" id="IPR044940">
    <property type="entry name" value="NOS_dom_2"/>
</dbReference>
<dbReference type="InterPro" id="IPR044944">
    <property type="entry name" value="NOS_dom_3"/>
</dbReference>
<dbReference type="PANTHER" id="PTHR43410">
    <property type="entry name" value="NITRIC OXIDE SYNTHASE OXYGENASE"/>
    <property type="match status" value="1"/>
</dbReference>
<dbReference type="InterPro" id="IPR044943">
    <property type="entry name" value="NOS_dom_1"/>
</dbReference>
<dbReference type="InterPro" id="IPR036119">
    <property type="entry name" value="NOS_N_sf"/>
</dbReference>
<evidence type="ECO:0000259" key="5">
    <source>
        <dbReference type="Pfam" id="PF02898"/>
    </source>
</evidence>
<sequence>MGSARAGGAVADHAAELRCPVTAASPAEPVGSDGDVLAEATEFLEALHAERRLPGLAARLAEVREEVALTGSYRHTREELEYGAKVAWRQSARCVGRVRWAGLRVRDRRHVTTAAGIAQELSAHLAAGDNGGRIQSVITVFAPDRPGVGPRARIWNDQLVRYCGHVRADGGVLGDPAQVPMVRAARRLGWRPPPVPGRFDLLPWVIETAHESPSVWEVPRELVREVALTHPDHPWFADLMLRWHALPVISNMRLRIGGVDYSCAPFNGHYLGDEIGTRNMGDRERYDQLPVVAAGLGLDTSREDTLWREHAALVLNQAVLHSFRVAGVRVSDPHTESELFMKFCAQEERAGRPVHGDWSWLNGSVGWAALHAVHHRYYDTRVPNPNLWQTDRVYDPDGVVAMTLRERHDVARAQED</sequence>
<dbReference type="SUPFAM" id="SSF56512">
    <property type="entry name" value="Nitric oxide (NO) synthase oxygenase domain"/>
    <property type="match status" value="1"/>
</dbReference>
<keyword evidence="3" id="KW-0560">Oxidoreductase</keyword>
<dbReference type="Proteomes" id="UP000197174">
    <property type="component" value="Unassembled WGS sequence"/>
</dbReference>
<dbReference type="GO" id="GO:0046872">
    <property type="term" value="F:metal ion binding"/>
    <property type="evidence" value="ECO:0007669"/>
    <property type="project" value="UniProtKB-KW"/>
</dbReference>
<dbReference type="Gene3D" id="3.90.340.10">
    <property type="entry name" value="Nitric Oxide Synthase, Chain A, domain 1"/>
    <property type="match status" value="1"/>
</dbReference>
<dbReference type="AlphaFoldDB" id="A0A246RCT4"/>
<evidence type="ECO:0000256" key="2">
    <source>
        <dbReference type="ARBA" id="ARBA00022723"/>
    </source>
</evidence>
<keyword evidence="4" id="KW-0408">Iron</keyword>
<reference evidence="6 7" key="1">
    <citation type="submission" date="2017-03" db="EMBL/GenBank/DDBJ databases">
        <title>Whole genome sequence of Micromonospora wenchangensis, isolated from mangrove soil.</title>
        <authorList>
            <person name="Yang H."/>
        </authorList>
    </citation>
    <scope>NUCLEOTIDE SEQUENCE [LARGE SCALE GENOMIC DNA]</scope>
    <source>
        <strain evidence="6 7">CCTCC AA 2012002</strain>
    </source>
</reference>
<proteinExistence type="predicted"/>
<keyword evidence="7" id="KW-1185">Reference proteome</keyword>
<dbReference type="Gene3D" id="3.90.440.10">
    <property type="entry name" value="Nitric Oxide Synthase,Heme Domain,Chain A domain 2"/>
    <property type="match status" value="1"/>
</dbReference>
<feature type="domain" description="Nitric oxide synthase (NOS)" evidence="5">
    <location>
        <begin position="35"/>
        <end position="391"/>
    </location>
</feature>
<dbReference type="InterPro" id="IPR050607">
    <property type="entry name" value="NOS"/>
</dbReference>
<dbReference type="GO" id="GO:0006809">
    <property type="term" value="P:nitric oxide biosynthetic process"/>
    <property type="evidence" value="ECO:0007669"/>
    <property type="project" value="InterPro"/>
</dbReference>
<comment type="caution">
    <text evidence="6">The sequence shown here is derived from an EMBL/GenBank/DDBJ whole genome shotgun (WGS) entry which is preliminary data.</text>
</comment>
<dbReference type="InterPro" id="IPR004030">
    <property type="entry name" value="NOS_N"/>
</dbReference>
<evidence type="ECO:0000256" key="1">
    <source>
        <dbReference type="ARBA" id="ARBA00022617"/>
    </source>
</evidence>
<organism evidence="6 7">
    <name type="scientific">Micromonospora wenchangensis</name>
    <dbReference type="NCBI Taxonomy" id="1185415"/>
    <lineage>
        <taxon>Bacteria</taxon>
        <taxon>Bacillati</taxon>
        <taxon>Actinomycetota</taxon>
        <taxon>Actinomycetes</taxon>
        <taxon>Micromonosporales</taxon>
        <taxon>Micromonosporaceae</taxon>
        <taxon>Micromonospora</taxon>
    </lineage>
</organism>
<keyword evidence="2" id="KW-0479">Metal-binding</keyword>
<dbReference type="Pfam" id="PF02898">
    <property type="entry name" value="NO_synthase"/>
    <property type="match status" value="1"/>
</dbReference>
<protein>
    <submittedName>
        <fullName evidence="6">Nitric oxide synthase oxygenase</fullName>
    </submittedName>
</protein>
<dbReference type="PANTHER" id="PTHR43410:SF1">
    <property type="entry name" value="NITRIC OXIDE SYNTHASE"/>
    <property type="match status" value="1"/>
</dbReference>
<gene>
    <name evidence="6" type="ORF">B5D80_30260</name>
</gene>